<protein>
    <recommendedName>
        <fullName evidence="4">Metal-dependent phosphohydrolase</fullName>
    </recommendedName>
</protein>
<evidence type="ECO:0000313" key="2">
    <source>
        <dbReference type="EMBL" id="GAA1194120.1"/>
    </source>
</evidence>
<dbReference type="PANTHER" id="PTHR21174:SF0">
    <property type="entry name" value="HD PHOSPHOHYDROLASE FAMILY PROTEIN-RELATED"/>
    <property type="match status" value="1"/>
</dbReference>
<sequence>MPDPSGPTRTPSAAPGSTGGDLRARFVGTLDALRTVSGDRPDAGAYADRLLARWAEPQRRYHTTDHLTAVLDHVDSLAGHADDPGLVRLAAWFHDAVYRPDRSENEERSAQLAERALAEAGLDEDGTREVARLVRLTVTHAAEPGDRNGAVLCDADLAVLASEPKVYAAYAAAVREEYGFVPDDAFRAGRAAVLEQLLALPRLFRTPYGAEKWEAPARANLAAELRELTRPAGPKDPEG</sequence>
<organism evidence="2 3">
    <name type="scientific">Streptomyces hebeiensis</name>
    <dbReference type="NCBI Taxonomy" id="229486"/>
    <lineage>
        <taxon>Bacteria</taxon>
        <taxon>Bacillati</taxon>
        <taxon>Actinomycetota</taxon>
        <taxon>Actinomycetes</taxon>
        <taxon>Kitasatosporales</taxon>
        <taxon>Streptomycetaceae</taxon>
        <taxon>Streptomyces</taxon>
    </lineage>
</organism>
<dbReference type="Gene3D" id="1.10.3210.10">
    <property type="entry name" value="Hypothetical protein af1432"/>
    <property type="match status" value="1"/>
</dbReference>
<dbReference type="InterPro" id="IPR009218">
    <property type="entry name" value="HD_phosphohydro"/>
</dbReference>
<proteinExistence type="predicted"/>
<evidence type="ECO:0008006" key="4">
    <source>
        <dbReference type="Google" id="ProtNLM"/>
    </source>
</evidence>
<dbReference type="PANTHER" id="PTHR21174">
    <property type="match status" value="1"/>
</dbReference>
<evidence type="ECO:0000313" key="3">
    <source>
        <dbReference type="Proteomes" id="UP001501371"/>
    </source>
</evidence>
<evidence type="ECO:0000256" key="1">
    <source>
        <dbReference type="SAM" id="MobiDB-lite"/>
    </source>
</evidence>
<comment type="caution">
    <text evidence="2">The sequence shown here is derived from an EMBL/GenBank/DDBJ whole genome shotgun (WGS) entry which is preliminary data.</text>
</comment>
<feature type="region of interest" description="Disordered" evidence="1">
    <location>
        <begin position="1"/>
        <end position="23"/>
    </location>
</feature>
<accession>A0ABN1V4B9</accession>
<dbReference type="Proteomes" id="UP001501371">
    <property type="component" value="Unassembled WGS sequence"/>
</dbReference>
<dbReference type="EMBL" id="BAAAKV010000072">
    <property type="protein sequence ID" value="GAA1194120.1"/>
    <property type="molecule type" value="Genomic_DNA"/>
</dbReference>
<keyword evidence="3" id="KW-1185">Reference proteome</keyword>
<gene>
    <name evidence="2" type="ORF">GCM10009654_59080</name>
</gene>
<reference evidence="3" key="1">
    <citation type="journal article" date="2019" name="Int. J. Syst. Evol. Microbiol.">
        <title>The Global Catalogue of Microorganisms (GCM) 10K type strain sequencing project: providing services to taxonomists for standard genome sequencing and annotation.</title>
        <authorList>
            <consortium name="The Broad Institute Genomics Platform"/>
            <consortium name="The Broad Institute Genome Sequencing Center for Infectious Disease"/>
            <person name="Wu L."/>
            <person name="Ma J."/>
        </authorList>
    </citation>
    <scope>NUCLEOTIDE SEQUENCE [LARGE SCALE GENOMIC DNA]</scope>
    <source>
        <strain evidence="3">JCM 12696</strain>
    </source>
</reference>
<dbReference type="PIRSF" id="PIRSF035170">
    <property type="entry name" value="HD_phosphohydro"/>
    <property type="match status" value="1"/>
</dbReference>
<dbReference type="RefSeq" id="WP_344283244.1">
    <property type="nucleotide sequence ID" value="NZ_BAAAKV010000072.1"/>
</dbReference>
<dbReference type="SUPFAM" id="SSF109604">
    <property type="entry name" value="HD-domain/PDEase-like"/>
    <property type="match status" value="1"/>
</dbReference>
<name>A0ABN1V4B9_9ACTN</name>